<dbReference type="Proteomes" id="UP001576784">
    <property type="component" value="Unassembled WGS sequence"/>
</dbReference>
<name>A0ABV4XUW8_9CYAN</name>
<feature type="region of interest" description="Disordered" evidence="1">
    <location>
        <begin position="60"/>
        <end position="87"/>
    </location>
</feature>
<evidence type="ECO:0000313" key="2">
    <source>
        <dbReference type="EMBL" id="MFB2894724.1"/>
    </source>
</evidence>
<dbReference type="EMBL" id="JBHFNR010000124">
    <property type="protein sequence ID" value="MFB2894724.1"/>
    <property type="molecule type" value="Genomic_DNA"/>
</dbReference>
<evidence type="ECO:0000256" key="1">
    <source>
        <dbReference type="SAM" id="MobiDB-lite"/>
    </source>
</evidence>
<organism evidence="2 3">
    <name type="scientific">Floridaenema flaviceps BLCC-F50</name>
    <dbReference type="NCBI Taxonomy" id="3153642"/>
    <lineage>
        <taxon>Bacteria</taxon>
        <taxon>Bacillati</taxon>
        <taxon>Cyanobacteriota</taxon>
        <taxon>Cyanophyceae</taxon>
        <taxon>Oscillatoriophycideae</taxon>
        <taxon>Aerosakkonematales</taxon>
        <taxon>Aerosakkonemataceae</taxon>
        <taxon>Floridanema</taxon>
        <taxon>Floridanema flaviceps</taxon>
    </lineage>
</organism>
<protein>
    <submittedName>
        <fullName evidence="2">Uncharacterized protein</fullName>
    </submittedName>
</protein>
<keyword evidence="3" id="KW-1185">Reference proteome</keyword>
<proteinExistence type="predicted"/>
<sequence>MTQTLIIQPLTTDFLPAVVELDQKCFAGLWTLEGYQRELDSPNSDVLLILTRGRWGDGGMGGWGDGEMGSDRELETLPTSPPPYLPT</sequence>
<dbReference type="RefSeq" id="WP_413264359.1">
    <property type="nucleotide sequence ID" value="NZ_JBHFNR010000124.1"/>
</dbReference>
<comment type="caution">
    <text evidence="2">The sequence shown here is derived from an EMBL/GenBank/DDBJ whole genome shotgun (WGS) entry which is preliminary data.</text>
</comment>
<evidence type="ECO:0000313" key="3">
    <source>
        <dbReference type="Proteomes" id="UP001576784"/>
    </source>
</evidence>
<reference evidence="2 3" key="1">
    <citation type="submission" date="2024-09" db="EMBL/GenBank/DDBJ databases">
        <title>Floridaenema gen nov. (Aerosakkonemataceae, Aerosakkonematales ord. nov., Cyanobacteria) from benthic tropical and subtropical fresh waters, with the description of four new species.</title>
        <authorList>
            <person name="Moretto J.A."/>
            <person name="Berthold D.E."/>
            <person name="Lefler F.W."/>
            <person name="Huang I.-S."/>
            <person name="Laughinghouse H. IV."/>
        </authorList>
    </citation>
    <scope>NUCLEOTIDE SEQUENCE [LARGE SCALE GENOMIC DNA]</scope>
    <source>
        <strain evidence="2 3">BLCC-F50</strain>
    </source>
</reference>
<accession>A0ABV4XUW8</accession>
<gene>
    <name evidence="2" type="ORF">ACE1CI_17585</name>
</gene>